<evidence type="ECO:0000256" key="1">
    <source>
        <dbReference type="SAM" id="MobiDB-lite"/>
    </source>
</evidence>
<comment type="caution">
    <text evidence="3">The sequence shown here is derived from an EMBL/GenBank/DDBJ whole genome shotgun (WGS) entry which is preliminary data.</text>
</comment>
<accession>A0A1F8DQ24</accession>
<dbReference type="STRING" id="1802555.A2755_03225"/>
<sequence length="140" mass="15096">MRIMRMQNANAAKKDRHSRASGNPSPLSLRAVGAAIFLFFSLIVPASAQTVPQPTIYVPDPTGGQTFEQLLQAITVWLNRIAGPILMIILIIGAIQMLTSQDNETKFAKGKKTVTYAVIGAAVLLVANGIYYVVQSLLTP</sequence>
<feature type="transmembrane region" description="Helical" evidence="2">
    <location>
        <begin position="114"/>
        <end position="134"/>
    </location>
</feature>
<evidence type="ECO:0000313" key="3">
    <source>
        <dbReference type="EMBL" id="OGM90542.1"/>
    </source>
</evidence>
<dbReference type="InterPro" id="IPR043993">
    <property type="entry name" value="T4SS_pilin"/>
</dbReference>
<protein>
    <submittedName>
        <fullName evidence="3">Uncharacterized protein</fullName>
    </submittedName>
</protein>
<gene>
    <name evidence="3" type="ORF">A2755_03225</name>
</gene>
<proteinExistence type="predicted"/>
<dbReference type="Proteomes" id="UP000177029">
    <property type="component" value="Unassembled WGS sequence"/>
</dbReference>
<evidence type="ECO:0000256" key="2">
    <source>
        <dbReference type="SAM" id="Phobius"/>
    </source>
</evidence>
<feature type="transmembrane region" description="Helical" evidence="2">
    <location>
        <begin position="72"/>
        <end position="93"/>
    </location>
</feature>
<reference evidence="3 4" key="1">
    <citation type="journal article" date="2016" name="Nat. Commun.">
        <title>Thousands of microbial genomes shed light on interconnected biogeochemical processes in an aquifer system.</title>
        <authorList>
            <person name="Anantharaman K."/>
            <person name="Brown C.T."/>
            <person name="Hug L.A."/>
            <person name="Sharon I."/>
            <person name="Castelle C.J."/>
            <person name="Probst A.J."/>
            <person name="Thomas B.C."/>
            <person name="Singh A."/>
            <person name="Wilkins M.J."/>
            <person name="Karaoz U."/>
            <person name="Brodie E.L."/>
            <person name="Williams K.H."/>
            <person name="Hubbard S.S."/>
            <person name="Banfield J.F."/>
        </authorList>
    </citation>
    <scope>NUCLEOTIDE SEQUENCE [LARGE SCALE GENOMIC DNA]</scope>
</reference>
<dbReference type="EMBL" id="MGIP01000019">
    <property type="protein sequence ID" value="OGM90542.1"/>
    <property type="molecule type" value="Genomic_DNA"/>
</dbReference>
<dbReference type="AlphaFoldDB" id="A0A1F8DQ24"/>
<evidence type="ECO:0000313" key="4">
    <source>
        <dbReference type="Proteomes" id="UP000177029"/>
    </source>
</evidence>
<organism evidence="3 4">
    <name type="scientific">Candidatus Wolfebacteria bacterium RIFCSPHIGHO2_01_FULL_48_22</name>
    <dbReference type="NCBI Taxonomy" id="1802555"/>
    <lineage>
        <taxon>Bacteria</taxon>
        <taxon>Candidatus Wolfeibacteriota</taxon>
    </lineage>
</organism>
<feature type="region of interest" description="Disordered" evidence="1">
    <location>
        <begin position="1"/>
        <end position="24"/>
    </location>
</feature>
<keyword evidence="2" id="KW-1133">Transmembrane helix</keyword>
<dbReference type="Pfam" id="PF18895">
    <property type="entry name" value="T4SS_pilin"/>
    <property type="match status" value="1"/>
</dbReference>
<keyword evidence="2" id="KW-0472">Membrane</keyword>
<name>A0A1F8DQ24_9BACT</name>
<keyword evidence="2" id="KW-0812">Transmembrane</keyword>